<dbReference type="InterPro" id="IPR018357">
    <property type="entry name" value="Hexapep_transf_CS"/>
</dbReference>
<dbReference type="EMBL" id="SRPF01000002">
    <property type="protein sequence ID" value="TGN39927.1"/>
    <property type="molecule type" value="Genomic_DNA"/>
</dbReference>
<dbReference type="Gene3D" id="2.160.10.10">
    <property type="entry name" value="Hexapeptide repeat proteins"/>
    <property type="match status" value="1"/>
</dbReference>
<evidence type="ECO:0000256" key="4">
    <source>
        <dbReference type="ARBA" id="ARBA00023315"/>
    </source>
</evidence>
<dbReference type="PROSITE" id="PS00101">
    <property type="entry name" value="HEXAPEP_TRANSFERASES"/>
    <property type="match status" value="1"/>
</dbReference>
<keyword evidence="9" id="KW-1185">Reference proteome</keyword>
<keyword evidence="4" id="KW-0012">Acyltransferase</keyword>
<evidence type="ECO:0000256" key="6">
    <source>
        <dbReference type="PIRSR" id="PIRSR620019-2"/>
    </source>
</evidence>
<dbReference type="InterPro" id="IPR041561">
    <property type="entry name" value="PglD_N"/>
</dbReference>
<comment type="similarity">
    <text evidence="1">Belongs to the transferase hexapeptide repeat family.</text>
</comment>
<dbReference type="NCBIfam" id="TIGR03570">
    <property type="entry name" value="NeuD_NnaD"/>
    <property type="match status" value="1"/>
</dbReference>
<dbReference type="OrthoDB" id="9794407at2"/>
<name>A0A4Z1BJE6_9GAMM</name>
<evidence type="ECO:0000259" key="7">
    <source>
        <dbReference type="Pfam" id="PF17836"/>
    </source>
</evidence>
<sequence length="206" mass="20772">MTGGICDLSGRPSILLGAGGHARVVLELAIACGASVKGVCDPELSGRGVSLWHTVPVLGGDDYLNGVTPEDVWILNGIGMMPGSGVRHSIFQRLSQAGFEFPALTHPAAWVAGSATLEAGAQIMAGAIVQAGVFVGLNTIINTRSSVDHDSLIGSHCHIAPGVTLCGDVQVGDHTFIGAGATVIQSVAVGANAFVKAGQVVTGNVL</sequence>
<dbReference type="InterPro" id="IPR020019">
    <property type="entry name" value="AcTrfase_PglD-like"/>
</dbReference>
<feature type="active site" description="Proton acceptor" evidence="5">
    <location>
        <position position="149"/>
    </location>
</feature>
<dbReference type="InterPro" id="IPR001451">
    <property type="entry name" value="Hexapep"/>
</dbReference>
<dbReference type="Gene3D" id="3.40.50.20">
    <property type="match status" value="1"/>
</dbReference>
<dbReference type="AlphaFoldDB" id="A0A4Z1BJE6"/>
<keyword evidence="2 8" id="KW-0808">Transferase</keyword>
<accession>A0A4Z1BJE6</accession>
<dbReference type="GO" id="GO:0016746">
    <property type="term" value="F:acyltransferase activity"/>
    <property type="evidence" value="ECO:0007669"/>
    <property type="project" value="UniProtKB-KW"/>
</dbReference>
<evidence type="ECO:0000256" key="3">
    <source>
        <dbReference type="ARBA" id="ARBA00022737"/>
    </source>
</evidence>
<proteinExistence type="inferred from homology"/>
<dbReference type="RefSeq" id="WP_135802591.1">
    <property type="nucleotide sequence ID" value="NZ_SRPF01000002.1"/>
</dbReference>
<dbReference type="CDD" id="cd03360">
    <property type="entry name" value="LbH_AT_putative"/>
    <property type="match status" value="1"/>
</dbReference>
<reference evidence="8 9" key="1">
    <citation type="submission" date="2019-04" db="EMBL/GenBank/DDBJ databases">
        <authorList>
            <person name="Park S."/>
            <person name="Yoon J.-H."/>
        </authorList>
    </citation>
    <scope>NUCLEOTIDE SEQUENCE [LARGE SCALE GENOMIC DNA]</scope>
    <source>
        <strain evidence="8 9">HJM-18</strain>
    </source>
</reference>
<feature type="domain" description="PglD N-terminal" evidence="7">
    <location>
        <begin position="14"/>
        <end position="93"/>
    </location>
</feature>
<dbReference type="Pfam" id="PF17836">
    <property type="entry name" value="PglD_N"/>
    <property type="match status" value="1"/>
</dbReference>
<dbReference type="PANTHER" id="PTHR43300:SF7">
    <property type="entry name" value="UDP-N-ACETYLBACILLOSAMINE N-ACETYLTRANSFERASE"/>
    <property type="match status" value="1"/>
</dbReference>
<feature type="binding site" evidence="6">
    <location>
        <position position="79"/>
    </location>
    <ligand>
        <name>substrate</name>
    </ligand>
</feature>
<dbReference type="Pfam" id="PF14602">
    <property type="entry name" value="Hexapep_2"/>
    <property type="match status" value="1"/>
</dbReference>
<dbReference type="InterPro" id="IPR050179">
    <property type="entry name" value="Trans_hexapeptide_repeat"/>
</dbReference>
<evidence type="ECO:0000256" key="1">
    <source>
        <dbReference type="ARBA" id="ARBA00007274"/>
    </source>
</evidence>
<keyword evidence="3" id="KW-0677">Repeat</keyword>
<comment type="caution">
    <text evidence="8">The sequence shown here is derived from an EMBL/GenBank/DDBJ whole genome shotgun (WGS) entry which is preliminary data.</text>
</comment>
<organism evidence="8 9">
    <name type="scientific">Marinobacter confluentis</name>
    <dbReference type="NCBI Taxonomy" id="1697557"/>
    <lineage>
        <taxon>Bacteria</taxon>
        <taxon>Pseudomonadati</taxon>
        <taxon>Pseudomonadota</taxon>
        <taxon>Gammaproteobacteria</taxon>
        <taxon>Pseudomonadales</taxon>
        <taxon>Marinobacteraceae</taxon>
        <taxon>Marinobacter</taxon>
    </lineage>
</organism>
<dbReference type="InterPro" id="IPR011004">
    <property type="entry name" value="Trimer_LpxA-like_sf"/>
</dbReference>
<feature type="binding site" evidence="6">
    <location>
        <position position="158"/>
    </location>
    <ligand>
        <name>acetyl-CoA</name>
        <dbReference type="ChEBI" id="CHEBI:57288"/>
    </ligand>
</feature>
<dbReference type="SUPFAM" id="SSF51161">
    <property type="entry name" value="Trimeric LpxA-like enzymes"/>
    <property type="match status" value="1"/>
</dbReference>
<dbReference type="PANTHER" id="PTHR43300">
    <property type="entry name" value="ACETYLTRANSFERASE"/>
    <property type="match status" value="1"/>
</dbReference>
<evidence type="ECO:0000256" key="2">
    <source>
        <dbReference type="ARBA" id="ARBA00022679"/>
    </source>
</evidence>
<dbReference type="Proteomes" id="UP000298325">
    <property type="component" value="Unassembled WGS sequence"/>
</dbReference>
<protein>
    <submittedName>
        <fullName evidence="8">Acetyltransferase</fullName>
    </submittedName>
</protein>
<evidence type="ECO:0000256" key="5">
    <source>
        <dbReference type="PIRSR" id="PIRSR620019-1"/>
    </source>
</evidence>
<evidence type="ECO:0000313" key="8">
    <source>
        <dbReference type="EMBL" id="TGN39927.1"/>
    </source>
</evidence>
<gene>
    <name evidence="8" type="ORF">E5Q11_06405</name>
</gene>
<feature type="site" description="Increases basicity of active site His" evidence="5">
    <location>
        <position position="150"/>
    </location>
</feature>
<evidence type="ECO:0000313" key="9">
    <source>
        <dbReference type="Proteomes" id="UP000298325"/>
    </source>
</evidence>